<dbReference type="Gene3D" id="2.60.120.10">
    <property type="entry name" value="Jelly Rolls"/>
    <property type="match status" value="1"/>
</dbReference>
<evidence type="ECO:0000259" key="4">
    <source>
        <dbReference type="PROSITE" id="PS50042"/>
    </source>
</evidence>
<organism evidence="6 8">
    <name type="scientific">Pandoraea apista</name>
    <dbReference type="NCBI Taxonomy" id="93218"/>
    <lineage>
        <taxon>Bacteria</taxon>
        <taxon>Pseudomonadati</taxon>
        <taxon>Pseudomonadota</taxon>
        <taxon>Betaproteobacteria</taxon>
        <taxon>Burkholderiales</taxon>
        <taxon>Burkholderiaceae</taxon>
        <taxon>Pandoraea</taxon>
    </lineage>
</organism>
<dbReference type="GO" id="GO:0003677">
    <property type="term" value="F:DNA binding"/>
    <property type="evidence" value="ECO:0007669"/>
    <property type="project" value="UniProtKB-KW"/>
</dbReference>
<dbReference type="GO" id="GO:0005829">
    <property type="term" value="C:cytosol"/>
    <property type="evidence" value="ECO:0007669"/>
    <property type="project" value="TreeGrafter"/>
</dbReference>
<name>A0A0B5FI21_9BURK</name>
<dbReference type="InterPro" id="IPR012318">
    <property type="entry name" value="HTH_CRP"/>
</dbReference>
<dbReference type="CDD" id="cd00038">
    <property type="entry name" value="CAP_ED"/>
    <property type="match status" value="1"/>
</dbReference>
<dbReference type="GeneID" id="47015357"/>
<dbReference type="STRING" id="93218.XM39_23615"/>
<dbReference type="InterPro" id="IPR050397">
    <property type="entry name" value="Env_Response_Regulators"/>
</dbReference>
<feature type="domain" description="Cyclic nucleotide-binding" evidence="4">
    <location>
        <begin position="12"/>
        <end position="132"/>
    </location>
</feature>
<dbReference type="Proteomes" id="UP000270216">
    <property type="component" value="Unassembled WGS sequence"/>
</dbReference>
<dbReference type="InterPro" id="IPR014710">
    <property type="entry name" value="RmlC-like_jellyroll"/>
</dbReference>
<dbReference type="GO" id="GO:0003700">
    <property type="term" value="F:DNA-binding transcription factor activity"/>
    <property type="evidence" value="ECO:0007669"/>
    <property type="project" value="TreeGrafter"/>
</dbReference>
<dbReference type="PANTHER" id="PTHR24567:SF68">
    <property type="entry name" value="DNA-BINDING TRANSCRIPTIONAL DUAL REGULATOR CRP"/>
    <property type="match status" value="1"/>
</dbReference>
<dbReference type="KEGG" id="papi:SG18_23435"/>
<reference evidence="6 8" key="2">
    <citation type="submission" date="2019-08" db="EMBL/GenBank/DDBJ databases">
        <authorList>
            <person name="Peeters C."/>
        </authorList>
    </citation>
    <scope>NUCLEOTIDE SEQUENCE [LARGE SCALE GENOMIC DNA]</scope>
    <source>
        <strain evidence="6 8">LMG 18089</strain>
    </source>
</reference>
<evidence type="ECO:0000256" key="3">
    <source>
        <dbReference type="ARBA" id="ARBA00023163"/>
    </source>
</evidence>
<gene>
    <name evidence="5" type="ORF">EJE83_09765</name>
    <name evidence="6" type="ORF">PAP18089_04216</name>
</gene>
<protein>
    <submittedName>
        <fullName evidence="6">Crp/Fnr family transcriptional regulator</fullName>
    </submittedName>
</protein>
<evidence type="ECO:0000313" key="8">
    <source>
        <dbReference type="Proteomes" id="UP000364291"/>
    </source>
</evidence>
<reference evidence="5 7" key="1">
    <citation type="submission" date="2018-12" db="EMBL/GenBank/DDBJ databases">
        <title>Whole genome sequence of a Pandoraea apista isolate from a patient with cystic fibrosis.</title>
        <authorList>
            <person name="Kenna D.T."/>
            <person name="Turton J.F."/>
        </authorList>
    </citation>
    <scope>NUCLEOTIDE SEQUENCE [LARGE SCALE GENOMIC DNA]</scope>
    <source>
        <strain evidence="5 7">Pa13324</strain>
    </source>
</reference>
<dbReference type="RefSeq" id="WP_042116622.1">
    <property type="nucleotide sequence ID" value="NZ_CABPSX010000010.1"/>
</dbReference>
<dbReference type="Proteomes" id="UP000364291">
    <property type="component" value="Unassembled WGS sequence"/>
</dbReference>
<dbReference type="PROSITE" id="PS50042">
    <property type="entry name" value="CNMP_BINDING_3"/>
    <property type="match status" value="1"/>
</dbReference>
<dbReference type="SMART" id="SM00100">
    <property type="entry name" value="cNMP"/>
    <property type="match status" value="1"/>
</dbReference>
<dbReference type="Gene3D" id="1.10.10.10">
    <property type="entry name" value="Winged helix-like DNA-binding domain superfamily/Winged helix DNA-binding domain"/>
    <property type="match status" value="1"/>
</dbReference>
<dbReference type="OrthoDB" id="8558412at2"/>
<dbReference type="Pfam" id="PF00027">
    <property type="entry name" value="cNMP_binding"/>
    <property type="match status" value="1"/>
</dbReference>
<dbReference type="SUPFAM" id="SSF46785">
    <property type="entry name" value="Winged helix' DNA-binding domain"/>
    <property type="match status" value="1"/>
</dbReference>
<keyword evidence="2" id="KW-0238">DNA-binding</keyword>
<dbReference type="InterPro" id="IPR036390">
    <property type="entry name" value="WH_DNA-bd_sf"/>
</dbReference>
<sequence length="223" mass="24669">MSLETLLQRSAWAQGLTPDQRARVVAEIQVRPVENGGYVCRKGDPTHAWFGVIEGLVKIATASASGKSVTFTGVPAGAWFGEGSVLKREIRKYDVMALRDSVLAHMPIATFDWLLDTSIAFNRFLTLQLNERLGQFIAAVEHERLLDTDARVARSLSSMFNPNLYPSDDNTVQISQEELSYLAGVSRQRVNLALKVLEQAGLVKVDYGVLTILDLEGLREFGM</sequence>
<keyword evidence="1" id="KW-0805">Transcription regulation</keyword>
<evidence type="ECO:0000313" key="7">
    <source>
        <dbReference type="Proteomes" id="UP000270216"/>
    </source>
</evidence>
<dbReference type="AlphaFoldDB" id="A0A0B5FI21"/>
<dbReference type="SUPFAM" id="SSF51206">
    <property type="entry name" value="cAMP-binding domain-like"/>
    <property type="match status" value="1"/>
</dbReference>
<evidence type="ECO:0000256" key="1">
    <source>
        <dbReference type="ARBA" id="ARBA00023015"/>
    </source>
</evidence>
<evidence type="ECO:0000313" key="5">
    <source>
        <dbReference type="EMBL" id="RSK82394.1"/>
    </source>
</evidence>
<proteinExistence type="predicted"/>
<evidence type="ECO:0000256" key="2">
    <source>
        <dbReference type="ARBA" id="ARBA00023125"/>
    </source>
</evidence>
<evidence type="ECO:0000313" key="6">
    <source>
        <dbReference type="EMBL" id="VVG73213.1"/>
    </source>
</evidence>
<keyword evidence="7" id="KW-1185">Reference proteome</keyword>
<dbReference type="Pfam" id="PF13545">
    <property type="entry name" value="HTH_Crp_2"/>
    <property type="match status" value="1"/>
</dbReference>
<keyword evidence="3" id="KW-0804">Transcription</keyword>
<dbReference type="EMBL" id="RWHX01000013">
    <property type="protein sequence ID" value="RSK82394.1"/>
    <property type="molecule type" value="Genomic_DNA"/>
</dbReference>
<dbReference type="PANTHER" id="PTHR24567">
    <property type="entry name" value="CRP FAMILY TRANSCRIPTIONAL REGULATORY PROTEIN"/>
    <property type="match status" value="1"/>
</dbReference>
<dbReference type="InterPro" id="IPR000595">
    <property type="entry name" value="cNMP-bd_dom"/>
</dbReference>
<dbReference type="InterPro" id="IPR018490">
    <property type="entry name" value="cNMP-bd_dom_sf"/>
</dbReference>
<accession>A0A0B5FI21</accession>
<dbReference type="EMBL" id="CABPSX010000010">
    <property type="protein sequence ID" value="VVG73213.1"/>
    <property type="molecule type" value="Genomic_DNA"/>
</dbReference>
<dbReference type="InterPro" id="IPR036388">
    <property type="entry name" value="WH-like_DNA-bd_sf"/>
</dbReference>